<evidence type="ECO:0000313" key="1">
    <source>
        <dbReference type="EMBL" id="KAF2654648.1"/>
    </source>
</evidence>
<reference evidence="1" key="1">
    <citation type="journal article" date="2020" name="Stud. Mycol.">
        <title>101 Dothideomycetes genomes: a test case for predicting lifestyles and emergence of pathogens.</title>
        <authorList>
            <person name="Haridas S."/>
            <person name="Albert R."/>
            <person name="Binder M."/>
            <person name="Bloem J."/>
            <person name="Labutti K."/>
            <person name="Salamov A."/>
            <person name="Andreopoulos B."/>
            <person name="Baker S."/>
            <person name="Barry K."/>
            <person name="Bills G."/>
            <person name="Bluhm B."/>
            <person name="Cannon C."/>
            <person name="Castanera R."/>
            <person name="Culley D."/>
            <person name="Daum C."/>
            <person name="Ezra D."/>
            <person name="Gonzalez J."/>
            <person name="Henrissat B."/>
            <person name="Kuo A."/>
            <person name="Liang C."/>
            <person name="Lipzen A."/>
            <person name="Lutzoni F."/>
            <person name="Magnuson J."/>
            <person name="Mondo S."/>
            <person name="Nolan M."/>
            <person name="Ohm R."/>
            <person name="Pangilinan J."/>
            <person name="Park H.-J."/>
            <person name="Ramirez L."/>
            <person name="Alfaro M."/>
            <person name="Sun H."/>
            <person name="Tritt A."/>
            <person name="Yoshinaga Y."/>
            <person name="Zwiers L.-H."/>
            <person name="Turgeon B."/>
            <person name="Goodwin S."/>
            <person name="Spatafora J."/>
            <person name="Crous P."/>
            <person name="Grigoriev I."/>
        </authorList>
    </citation>
    <scope>NUCLEOTIDE SEQUENCE</scope>
    <source>
        <strain evidence="1">CBS 122681</strain>
    </source>
</reference>
<evidence type="ECO:0000313" key="2">
    <source>
        <dbReference type="Proteomes" id="UP000799324"/>
    </source>
</evidence>
<name>A0A6A6T741_9PLEO</name>
<dbReference type="Proteomes" id="UP000799324">
    <property type="component" value="Unassembled WGS sequence"/>
</dbReference>
<sequence>MTEQSVFLGRLYMAQTTPMNLFLNIIHGQRSVQHEVGHALPHPHIFFNCLFLHPSNRVAVIICTTSLPTLPTHNVSQAPYVVSAIRATVFPPQTRDHRLGHPFLPSTYPPGQFCSRSMPLDLRLATVHAGSLSLKTSCRWVGPLLGYAT</sequence>
<dbReference type="AlphaFoldDB" id="A0A6A6T741"/>
<accession>A0A6A6T741</accession>
<organism evidence="1 2">
    <name type="scientific">Lophiostoma macrostomum CBS 122681</name>
    <dbReference type="NCBI Taxonomy" id="1314788"/>
    <lineage>
        <taxon>Eukaryota</taxon>
        <taxon>Fungi</taxon>
        <taxon>Dikarya</taxon>
        <taxon>Ascomycota</taxon>
        <taxon>Pezizomycotina</taxon>
        <taxon>Dothideomycetes</taxon>
        <taxon>Pleosporomycetidae</taxon>
        <taxon>Pleosporales</taxon>
        <taxon>Lophiostomataceae</taxon>
        <taxon>Lophiostoma</taxon>
    </lineage>
</organism>
<proteinExistence type="predicted"/>
<gene>
    <name evidence="1" type="ORF">K491DRAFT_461484</name>
</gene>
<dbReference type="EMBL" id="MU004360">
    <property type="protein sequence ID" value="KAF2654648.1"/>
    <property type="molecule type" value="Genomic_DNA"/>
</dbReference>
<keyword evidence="2" id="KW-1185">Reference proteome</keyword>
<protein>
    <submittedName>
        <fullName evidence="1">Uncharacterized protein</fullName>
    </submittedName>
</protein>